<dbReference type="EMBL" id="JAGEUA010000005">
    <property type="protein sequence ID" value="KAL0979121.1"/>
    <property type="molecule type" value="Genomic_DNA"/>
</dbReference>
<dbReference type="InterPro" id="IPR039773">
    <property type="entry name" value="BAG_chaperone_regulator"/>
</dbReference>
<accession>A0ABD0X9E0</accession>
<keyword evidence="5" id="KW-1185">Reference proteome</keyword>
<evidence type="ECO:0000256" key="2">
    <source>
        <dbReference type="SAM" id="MobiDB-lite"/>
    </source>
</evidence>
<dbReference type="PANTHER" id="PTHR12329">
    <property type="entry name" value="BCL2-ASSOCIATED ATHANOGENE"/>
    <property type="match status" value="1"/>
</dbReference>
<feature type="compositionally biased region" description="Polar residues" evidence="2">
    <location>
        <begin position="215"/>
        <end position="226"/>
    </location>
</feature>
<dbReference type="PROSITE" id="PS51035">
    <property type="entry name" value="BAG"/>
    <property type="match status" value="1"/>
</dbReference>
<evidence type="ECO:0000313" key="5">
    <source>
        <dbReference type="Proteomes" id="UP001557470"/>
    </source>
</evidence>
<dbReference type="Proteomes" id="UP001557470">
    <property type="component" value="Unassembled WGS sequence"/>
</dbReference>
<reference evidence="4 5" key="1">
    <citation type="submission" date="2024-06" db="EMBL/GenBank/DDBJ databases">
        <authorList>
            <person name="Pan Q."/>
            <person name="Wen M."/>
            <person name="Jouanno E."/>
            <person name="Zahm M."/>
            <person name="Klopp C."/>
            <person name="Cabau C."/>
            <person name="Louis A."/>
            <person name="Berthelot C."/>
            <person name="Parey E."/>
            <person name="Roest Crollius H."/>
            <person name="Montfort J."/>
            <person name="Robinson-Rechavi M."/>
            <person name="Bouchez O."/>
            <person name="Lampietro C."/>
            <person name="Lopez Roques C."/>
            <person name="Donnadieu C."/>
            <person name="Postlethwait J."/>
            <person name="Bobe J."/>
            <person name="Verreycken H."/>
            <person name="Guiguen Y."/>
        </authorList>
    </citation>
    <scope>NUCLEOTIDE SEQUENCE [LARGE SCALE GENOMIC DNA]</scope>
    <source>
        <strain evidence="4">Up_M1</strain>
        <tissue evidence="4">Testis</tissue>
    </source>
</reference>
<comment type="caution">
    <text evidence="4">The sequence shown here is derived from an EMBL/GenBank/DDBJ whole genome shotgun (WGS) entry which is preliminary data.</text>
</comment>
<dbReference type="InterPro" id="IPR003103">
    <property type="entry name" value="BAG_domain"/>
</dbReference>
<evidence type="ECO:0000259" key="3">
    <source>
        <dbReference type="PROSITE" id="PS51035"/>
    </source>
</evidence>
<dbReference type="Pfam" id="PF02179">
    <property type="entry name" value="BAG"/>
    <property type="match status" value="1"/>
</dbReference>
<gene>
    <name evidence="4" type="ORF">UPYG_G00181010</name>
</gene>
<dbReference type="SUPFAM" id="SSF63491">
    <property type="entry name" value="BAG domain"/>
    <property type="match status" value="1"/>
</dbReference>
<feature type="compositionally biased region" description="Polar residues" evidence="2">
    <location>
        <begin position="124"/>
        <end position="143"/>
    </location>
</feature>
<evidence type="ECO:0000313" key="4">
    <source>
        <dbReference type="EMBL" id="KAL0979121.1"/>
    </source>
</evidence>
<feature type="region of interest" description="Disordered" evidence="2">
    <location>
        <begin position="116"/>
        <end position="341"/>
    </location>
</feature>
<feature type="domain" description="BAG" evidence="3">
    <location>
        <begin position="340"/>
        <end position="417"/>
    </location>
</feature>
<dbReference type="SMART" id="SM00264">
    <property type="entry name" value="BAG"/>
    <property type="match status" value="1"/>
</dbReference>
<protein>
    <recommendedName>
        <fullName evidence="3">BAG domain-containing protein</fullName>
    </recommendedName>
</protein>
<proteinExistence type="predicted"/>
<name>A0ABD0X9E0_UMBPY</name>
<evidence type="ECO:0000256" key="1">
    <source>
        <dbReference type="ARBA" id="ARBA00023186"/>
    </source>
</evidence>
<feature type="compositionally biased region" description="Polar residues" evidence="2">
    <location>
        <begin position="328"/>
        <end position="339"/>
    </location>
</feature>
<dbReference type="Gene3D" id="1.20.58.120">
    <property type="entry name" value="BAG domain"/>
    <property type="match status" value="1"/>
</dbReference>
<dbReference type="PANTHER" id="PTHR12329:SF10">
    <property type="entry name" value="BAG FAMILY MOLECULAR CHAPERONE REGULATOR 4"/>
    <property type="match status" value="1"/>
</dbReference>
<organism evidence="4 5">
    <name type="scientific">Umbra pygmaea</name>
    <name type="common">Eastern mudminnow</name>
    <dbReference type="NCBI Taxonomy" id="75934"/>
    <lineage>
        <taxon>Eukaryota</taxon>
        <taxon>Metazoa</taxon>
        <taxon>Chordata</taxon>
        <taxon>Craniata</taxon>
        <taxon>Vertebrata</taxon>
        <taxon>Euteleostomi</taxon>
        <taxon>Actinopterygii</taxon>
        <taxon>Neopterygii</taxon>
        <taxon>Teleostei</taxon>
        <taxon>Protacanthopterygii</taxon>
        <taxon>Esociformes</taxon>
        <taxon>Umbridae</taxon>
        <taxon>Umbra</taxon>
    </lineage>
</organism>
<feature type="compositionally biased region" description="Polar residues" evidence="2">
    <location>
        <begin position="280"/>
        <end position="298"/>
    </location>
</feature>
<dbReference type="InterPro" id="IPR036533">
    <property type="entry name" value="BAG_dom_sf"/>
</dbReference>
<dbReference type="AlphaFoldDB" id="A0ABD0X9E0"/>
<keyword evidence="1" id="KW-0143">Chaperone</keyword>
<sequence>MATDRISASGDAALVMHHQMPLNPQSAWPSNYNPENNNLNWNNAMDASQYHGYTSDYWYPQSQSTAGHYVNAYPSGSDVQPPYNPQAMQAYPNDHNIYNPGPGQYPANSFHPSNPFYCAEQMPPRQTSGQYPSQSCPGTEQGTAGSGNPHAQHQNPHHHYPGPHCQGAPGYLPGSYPHYGEGAPAIPPNPPYPTGQSLHPRPQAEAWANSGGYGPSQQWQQGTQPPHSHYGNPVRPQHPPAWPGTGSGAPPPYEAKDQHYSGPHQQQQRIPQVGPKPRLAQSSNPINCKPVNFSSPPQMYNHAGRGGPQEPKSSQGEPPPAAPTQTQSPIGPQNLSDNPSLAKVQQVMARVLLLHEDVDEFVGKKSDKSYRYLEELLTKELLVLDSVETQGQEVVRQARKEAVQRIQAILDRLEEKAF</sequence>